<dbReference type="Gene3D" id="3.40.50.150">
    <property type="entry name" value="Vaccinia Virus protein VP39"/>
    <property type="match status" value="1"/>
</dbReference>
<dbReference type="Gene3D" id="2.20.25.110">
    <property type="entry name" value="S-adenosyl-L-methionine-dependent methyltransferases"/>
    <property type="match status" value="1"/>
</dbReference>
<evidence type="ECO:0000313" key="4">
    <source>
        <dbReference type="Proteomes" id="UP000001505"/>
    </source>
</evidence>
<dbReference type="HOGENOM" id="CLU_069129_1_0_0"/>
<name>D6YWK9_WADCW</name>
<reference evidence="3 4" key="1">
    <citation type="journal article" date="2010" name="PLoS ONE">
        <title>The Waddlia genome: a window into chlamydial biology.</title>
        <authorList>
            <person name="Bertelli C."/>
            <person name="Collyn F."/>
            <person name="Croxatto A."/>
            <person name="Ruckert C."/>
            <person name="Polkinghorne A."/>
            <person name="Kebbi-Beghdadi C."/>
            <person name="Goesmann A."/>
            <person name="Vaughan L."/>
            <person name="Greub G."/>
        </authorList>
    </citation>
    <scope>NUCLEOTIDE SEQUENCE [LARGE SCALE GENOMIC DNA]</scope>
    <source>
        <strain evidence="4">ATCC VR-1470 / WSU 86-1044</strain>
    </source>
</reference>
<dbReference type="GO" id="GO:0008168">
    <property type="term" value="F:methyltransferase activity"/>
    <property type="evidence" value="ECO:0007669"/>
    <property type="project" value="UniProtKB-KW"/>
</dbReference>
<dbReference type="SUPFAM" id="SSF53335">
    <property type="entry name" value="S-adenosyl-L-methionine-dependent methyltransferases"/>
    <property type="match status" value="1"/>
</dbReference>
<keyword evidence="4" id="KW-1185">Reference proteome</keyword>
<proteinExistence type="predicted"/>
<dbReference type="Proteomes" id="UP000001505">
    <property type="component" value="Chromosome"/>
</dbReference>
<dbReference type="InterPro" id="IPR029063">
    <property type="entry name" value="SAM-dependent_MTases_sf"/>
</dbReference>
<evidence type="ECO:0000259" key="2">
    <source>
        <dbReference type="Pfam" id="PF13649"/>
    </source>
</evidence>
<sequence length="240" mass="27691">MWFKKWFNEDYLKLYSHRTMGEASKQVDFIRRSAGCSGSKTVLDLACGTGRHSIAFGLKGHQVTGIDLSEALIAKARKRALEYEELNVSFLVADLFSLPDIGRFDLVANLFTSFGYFSDDQKNSQVFFVVRERLKDDGRFFLDFLHPYSVKQNLVEEESLLVDGEEVEVKRFIKDDCVYKQIQFPGRAYEERVKLYDRDVIEQMLSNAGLSVVNVWNDYLGNSWKKEGDRQLFLCIKNSG</sequence>
<protein>
    <submittedName>
        <fullName evidence="3">Putative methyltransferase</fullName>
        <ecNumber evidence="3">2.1.1.-</ecNumber>
    </submittedName>
</protein>
<dbReference type="KEGG" id="wch:wcw_1163"/>
<dbReference type="PANTHER" id="PTHR43861">
    <property type="entry name" value="TRANS-ACONITATE 2-METHYLTRANSFERASE-RELATED"/>
    <property type="match status" value="1"/>
</dbReference>
<dbReference type="AlphaFoldDB" id="D6YWK9"/>
<dbReference type="EMBL" id="CP001928">
    <property type="protein sequence ID" value="ADI38520.1"/>
    <property type="molecule type" value="Genomic_DNA"/>
</dbReference>
<evidence type="ECO:0000256" key="1">
    <source>
        <dbReference type="ARBA" id="ARBA00022679"/>
    </source>
</evidence>
<evidence type="ECO:0000313" key="3">
    <source>
        <dbReference type="EMBL" id="ADI38520.1"/>
    </source>
</evidence>
<dbReference type="Pfam" id="PF13649">
    <property type="entry name" value="Methyltransf_25"/>
    <property type="match status" value="1"/>
</dbReference>
<dbReference type="EC" id="2.1.1.-" evidence="3"/>
<keyword evidence="3" id="KW-0489">Methyltransferase</keyword>
<keyword evidence="1 3" id="KW-0808">Transferase</keyword>
<dbReference type="InterPro" id="IPR041698">
    <property type="entry name" value="Methyltransf_25"/>
</dbReference>
<dbReference type="eggNOG" id="COG0500">
    <property type="taxonomic scope" value="Bacteria"/>
</dbReference>
<gene>
    <name evidence="3" type="ordered locus">wcw_1163</name>
</gene>
<accession>D6YWK9</accession>
<dbReference type="STRING" id="716544.wcw_1163"/>
<dbReference type="OrthoDB" id="9811589at2"/>
<dbReference type="GO" id="GO:0032259">
    <property type="term" value="P:methylation"/>
    <property type="evidence" value="ECO:0007669"/>
    <property type="project" value="UniProtKB-KW"/>
</dbReference>
<dbReference type="CDD" id="cd02440">
    <property type="entry name" value="AdoMet_MTases"/>
    <property type="match status" value="1"/>
</dbReference>
<organism evidence="3 4">
    <name type="scientific">Waddlia chondrophila (strain ATCC VR-1470 / WSU 86-1044)</name>
    <dbReference type="NCBI Taxonomy" id="716544"/>
    <lineage>
        <taxon>Bacteria</taxon>
        <taxon>Pseudomonadati</taxon>
        <taxon>Chlamydiota</taxon>
        <taxon>Chlamydiia</taxon>
        <taxon>Parachlamydiales</taxon>
        <taxon>Waddliaceae</taxon>
        <taxon>Waddlia</taxon>
    </lineage>
</organism>
<dbReference type="RefSeq" id="WP_013182233.1">
    <property type="nucleotide sequence ID" value="NC_014225.1"/>
</dbReference>
<feature type="domain" description="Methyltransferase" evidence="2">
    <location>
        <begin position="42"/>
        <end position="138"/>
    </location>
</feature>